<dbReference type="EMBL" id="QJKJ01009672">
    <property type="protein sequence ID" value="RDX75948.1"/>
    <property type="molecule type" value="Genomic_DNA"/>
</dbReference>
<comment type="caution">
    <text evidence="1">The sequence shown here is derived from an EMBL/GenBank/DDBJ whole genome shotgun (WGS) entry which is preliminary data.</text>
</comment>
<organism evidence="1 2">
    <name type="scientific">Mucuna pruriens</name>
    <name type="common">Velvet bean</name>
    <name type="synonym">Dolichos pruriens</name>
    <dbReference type="NCBI Taxonomy" id="157652"/>
    <lineage>
        <taxon>Eukaryota</taxon>
        <taxon>Viridiplantae</taxon>
        <taxon>Streptophyta</taxon>
        <taxon>Embryophyta</taxon>
        <taxon>Tracheophyta</taxon>
        <taxon>Spermatophyta</taxon>
        <taxon>Magnoliopsida</taxon>
        <taxon>eudicotyledons</taxon>
        <taxon>Gunneridae</taxon>
        <taxon>Pentapetalae</taxon>
        <taxon>rosids</taxon>
        <taxon>fabids</taxon>
        <taxon>Fabales</taxon>
        <taxon>Fabaceae</taxon>
        <taxon>Papilionoideae</taxon>
        <taxon>50 kb inversion clade</taxon>
        <taxon>NPAAA clade</taxon>
        <taxon>indigoferoid/millettioid clade</taxon>
        <taxon>Phaseoleae</taxon>
        <taxon>Mucuna</taxon>
    </lineage>
</organism>
<name>A0A371FCC8_MUCPR</name>
<dbReference type="Proteomes" id="UP000257109">
    <property type="component" value="Unassembled WGS sequence"/>
</dbReference>
<dbReference type="OrthoDB" id="1166568at2759"/>
<sequence length="63" mass="7512">MRIPTLIYKEDLLYDLEDLLSPKTLFSTFRPMKLLHINLFSLAKTTSMSGKRFRLLVVNDYFR</sequence>
<keyword evidence="2" id="KW-1185">Reference proteome</keyword>
<evidence type="ECO:0000313" key="1">
    <source>
        <dbReference type="EMBL" id="RDX75948.1"/>
    </source>
</evidence>
<feature type="non-terminal residue" evidence="1">
    <location>
        <position position="1"/>
    </location>
</feature>
<accession>A0A371FCC8</accession>
<proteinExistence type="predicted"/>
<protein>
    <submittedName>
        <fullName evidence="1">Uncharacterized protein</fullName>
    </submittedName>
</protein>
<gene>
    <name evidence="1" type="ORF">CR513_44122</name>
</gene>
<reference evidence="1" key="1">
    <citation type="submission" date="2018-05" db="EMBL/GenBank/DDBJ databases">
        <title>Draft genome of Mucuna pruriens seed.</title>
        <authorList>
            <person name="Nnadi N.E."/>
            <person name="Vos R."/>
            <person name="Hasami M.H."/>
            <person name="Devisetty U.K."/>
            <person name="Aguiy J.C."/>
        </authorList>
    </citation>
    <scope>NUCLEOTIDE SEQUENCE [LARGE SCALE GENOMIC DNA]</scope>
    <source>
        <strain evidence="1">JCA_2017</strain>
    </source>
</reference>
<dbReference type="AlphaFoldDB" id="A0A371FCC8"/>
<evidence type="ECO:0000313" key="2">
    <source>
        <dbReference type="Proteomes" id="UP000257109"/>
    </source>
</evidence>